<dbReference type="AlphaFoldDB" id="A0AA85AN57"/>
<feature type="compositionally biased region" description="Low complexity" evidence="1">
    <location>
        <begin position="253"/>
        <end position="265"/>
    </location>
</feature>
<feature type="compositionally biased region" description="Low complexity" evidence="1">
    <location>
        <begin position="209"/>
        <end position="222"/>
    </location>
</feature>
<evidence type="ECO:0000313" key="3">
    <source>
        <dbReference type="WBParaSite" id="SMRG1_94090.1"/>
    </source>
</evidence>
<dbReference type="WBParaSite" id="SMRG1_94090.1">
    <property type="protein sequence ID" value="SMRG1_94090.1"/>
    <property type="gene ID" value="SMRG1_94090"/>
</dbReference>
<feature type="region of interest" description="Disordered" evidence="1">
    <location>
        <begin position="101"/>
        <end position="120"/>
    </location>
</feature>
<evidence type="ECO:0000256" key="1">
    <source>
        <dbReference type="SAM" id="MobiDB-lite"/>
    </source>
</evidence>
<dbReference type="Proteomes" id="UP000050790">
    <property type="component" value="Unassembled WGS sequence"/>
</dbReference>
<proteinExistence type="predicted"/>
<protein>
    <submittedName>
        <fullName evidence="3">CHHC U11-48K-type domain-containing protein</fullName>
    </submittedName>
</protein>
<evidence type="ECO:0000313" key="2">
    <source>
        <dbReference type="Proteomes" id="UP000050790"/>
    </source>
</evidence>
<feature type="region of interest" description="Disordered" evidence="1">
    <location>
        <begin position="161"/>
        <end position="281"/>
    </location>
</feature>
<reference evidence="3" key="1">
    <citation type="submission" date="2023-11" db="UniProtKB">
        <authorList>
            <consortium name="WormBaseParasite"/>
        </authorList>
    </citation>
    <scope>IDENTIFICATION</scope>
</reference>
<name>A0AA85AN57_9TREM</name>
<feature type="compositionally biased region" description="Polar residues" evidence="1">
    <location>
        <begin position="101"/>
        <end position="115"/>
    </location>
</feature>
<accession>A0AA85AN57</accession>
<sequence>MLVDESQEILNKLVSDLGWTHEFLSHSVEYGRCSYSRNHWVPVKSLTTHNHYCSLREQGFVKEEIDVMIPNSSICTAECTQPTCDWTNDPSWIMNMQAFSTDKSHRSSNNSSQDVSKLEVLSMMRDAKRRRQSYRGIHTARKSYTEILREIIAQQTEMLTASQELSEQQSEDRRSSSVESHSNPTEDVHRSHYTHKYKTLDTSRIQRYSPSDSPSSSSSTTTRRYKETYRNTSKSTLKHTHHQSSKWNDRRQSSSALSPSSPSLSSKHRTSSSEINKRFHHDNDVVSPVLKKLKKHKKHSKHKHKHKSKKIAMDQSLIDICVSCANCLNIVNLDPEQHTFHMRACLVTQLGAFLNVCPIHFQHFFLISSSAEIWFVLSHNYK</sequence>
<organism evidence="2 3">
    <name type="scientific">Schistosoma margrebowiei</name>
    <dbReference type="NCBI Taxonomy" id="48269"/>
    <lineage>
        <taxon>Eukaryota</taxon>
        <taxon>Metazoa</taxon>
        <taxon>Spiralia</taxon>
        <taxon>Lophotrochozoa</taxon>
        <taxon>Platyhelminthes</taxon>
        <taxon>Trematoda</taxon>
        <taxon>Digenea</taxon>
        <taxon>Strigeidida</taxon>
        <taxon>Schistosomatoidea</taxon>
        <taxon>Schistosomatidae</taxon>
        <taxon>Schistosoma</taxon>
    </lineage>
</organism>